<evidence type="ECO:0000313" key="5">
    <source>
        <dbReference type="Proteomes" id="UP000198251"/>
    </source>
</evidence>
<dbReference type="Gene3D" id="3.20.20.140">
    <property type="entry name" value="Metal-dependent hydrolases"/>
    <property type="match status" value="1"/>
</dbReference>
<dbReference type="EMBL" id="LT607733">
    <property type="protein sequence ID" value="SCG17027.1"/>
    <property type="molecule type" value="Genomic_DNA"/>
</dbReference>
<organism evidence="4 5">
    <name type="scientific">Micromonospora echinofusca</name>
    <dbReference type="NCBI Taxonomy" id="47858"/>
    <lineage>
        <taxon>Bacteria</taxon>
        <taxon>Bacillati</taxon>
        <taxon>Actinomycetota</taxon>
        <taxon>Actinomycetes</taxon>
        <taxon>Micromonosporales</taxon>
        <taxon>Micromonosporaceae</taxon>
        <taxon>Micromonospora</taxon>
    </lineage>
</organism>
<dbReference type="PANTHER" id="PTHR43569:SF2">
    <property type="entry name" value="AMIDOHYDROLASE-RELATED DOMAIN-CONTAINING PROTEIN"/>
    <property type="match status" value="1"/>
</dbReference>
<name>A0A1C5GBC4_MICEH</name>
<dbReference type="Pfam" id="PF04909">
    <property type="entry name" value="Amidohydro_2"/>
    <property type="match status" value="1"/>
</dbReference>
<dbReference type="GO" id="GO:0016787">
    <property type="term" value="F:hydrolase activity"/>
    <property type="evidence" value="ECO:0007669"/>
    <property type="project" value="InterPro"/>
</dbReference>
<dbReference type="RefSeq" id="WP_089000834.1">
    <property type="nucleotide sequence ID" value="NZ_JBFAAC010000016.1"/>
</dbReference>
<gene>
    <name evidence="4" type="ORF">GA0070610_3330</name>
</gene>
<dbReference type="AlphaFoldDB" id="A0A1C5GBC4"/>
<reference evidence="4 5" key="1">
    <citation type="submission" date="2016-06" db="EMBL/GenBank/DDBJ databases">
        <authorList>
            <person name="Kjaerup R.B."/>
            <person name="Dalgaard T.S."/>
            <person name="Juul-Madsen H.R."/>
        </authorList>
    </citation>
    <scope>NUCLEOTIDE SEQUENCE [LARGE SCALE GENOMIC DNA]</scope>
    <source>
        <strain evidence="4 5">DSM 43913</strain>
    </source>
</reference>
<dbReference type="PANTHER" id="PTHR43569">
    <property type="entry name" value="AMIDOHYDROLASE"/>
    <property type="match status" value="1"/>
</dbReference>
<dbReference type="InterPro" id="IPR052350">
    <property type="entry name" value="Metallo-dep_Lactonases"/>
</dbReference>
<evidence type="ECO:0000313" key="4">
    <source>
        <dbReference type="EMBL" id="SCG17027.1"/>
    </source>
</evidence>
<sequence length="298" mass="31274">MRRADAHLHLFADGYPGRYGHSPAGGDELAVYQALRREHSIERALVVGYEGEPRFAGNNAHVARLAAAHDWIAAVAYVPPGGPAQAGEIARRLSRDFVGVAAYLPDESAAEAFTVWVTREAPALNHAGAVVSLNATPTATAGLGPALAGLDGCTVLFSHLGLPGERAGVPTRETVEAVLTPLARLARLPHVGVKVSGLYAVSRPAHAYPHHAARPFVDLLLDRFGPRRLYWGSDFSPSLDHVSFAQAADPIGLDGLSLGDRDAVLGGNLLRALGRQAAATGRQPSASTPQEGRLPSPS</sequence>
<proteinExistence type="inferred from homology"/>
<feature type="region of interest" description="Disordered" evidence="2">
    <location>
        <begin position="276"/>
        <end position="298"/>
    </location>
</feature>
<dbReference type="SUPFAM" id="SSF51556">
    <property type="entry name" value="Metallo-dependent hydrolases"/>
    <property type="match status" value="1"/>
</dbReference>
<dbReference type="Proteomes" id="UP000198251">
    <property type="component" value="Chromosome I"/>
</dbReference>
<dbReference type="GeneID" id="95803076"/>
<evidence type="ECO:0000256" key="1">
    <source>
        <dbReference type="ARBA" id="ARBA00038310"/>
    </source>
</evidence>
<evidence type="ECO:0000256" key="2">
    <source>
        <dbReference type="SAM" id="MobiDB-lite"/>
    </source>
</evidence>
<dbReference type="InterPro" id="IPR032466">
    <property type="entry name" value="Metal_Hydrolase"/>
</dbReference>
<feature type="domain" description="Amidohydrolase-related" evidence="3">
    <location>
        <begin position="5"/>
        <end position="274"/>
    </location>
</feature>
<dbReference type="InterPro" id="IPR006680">
    <property type="entry name" value="Amidohydro-rel"/>
</dbReference>
<accession>A0A1C5GBC4</accession>
<keyword evidence="5" id="KW-1185">Reference proteome</keyword>
<protein>
    <submittedName>
        <fullName evidence="4">L-fuconolactonase</fullName>
    </submittedName>
</protein>
<evidence type="ECO:0000259" key="3">
    <source>
        <dbReference type="Pfam" id="PF04909"/>
    </source>
</evidence>
<comment type="similarity">
    <text evidence="1">Belongs to the metallo-dependent hydrolases superfamily.</text>
</comment>